<dbReference type="Gene3D" id="3.30.540.10">
    <property type="entry name" value="Fructose-1,6-Bisphosphatase, subunit A, domain 1"/>
    <property type="match status" value="1"/>
</dbReference>
<comment type="cofactor">
    <cofactor evidence="4">
        <name>Mg(2+)</name>
        <dbReference type="ChEBI" id="CHEBI:18420"/>
    </cofactor>
</comment>
<dbReference type="OrthoDB" id="9772456at2"/>
<dbReference type="CDD" id="cd01637">
    <property type="entry name" value="IMPase_like"/>
    <property type="match status" value="1"/>
</dbReference>
<protein>
    <submittedName>
        <fullName evidence="5">Fructose 1,6-bisphosphatase</fullName>
    </submittedName>
</protein>
<dbReference type="Gene3D" id="3.40.190.80">
    <property type="match status" value="1"/>
</dbReference>
<dbReference type="PANTHER" id="PTHR20854:SF4">
    <property type="entry name" value="INOSITOL-1-MONOPHOSPHATASE-RELATED"/>
    <property type="match status" value="1"/>
</dbReference>
<dbReference type="PANTHER" id="PTHR20854">
    <property type="entry name" value="INOSITOL MONOPHOSPHATASE"/>
    <property type="match status" value="1"/>
</dbReference>
<name>A0A2J6NL47_9LACO</name>
<evidence type="ECO:0000313" key="5">
    <source>
        <dbReference type="EMBL" id="PMB82023.1"/>
    </source>
</evidence>
<dbReference type="InterPro" id="IPR020583">
    <property type="entry name" value="Inositol_monoP_metal-BS"/>
</dbReference>
<reference evidence="5 6" key="1">
    <citation type="submission" date="2017-09" db="EMBL/GenBank/DDBJ databases">
        <title>Bacterial strain isolated from the female urinary microbiota.</title>
        <authorList>
            <person name="Thomas-White K."/>
            <person name="Kumar N."/>
            <person name="Forster S."/>
            <person name="Putonti C."/>
            <person name="Lawley T."/>
            <person name="Wolfe A.J."/>
        </authorList>
    </citation>
    <scope>NUCLEOTIDE SEQUENCE [LARGE SCALE GENOMIC DNA]</scope>
    <source>
        <strain evidence="5 6">UMB0683</strain>
    </source>
</reference>
<dbReference type="GO" id="GO:0006020">
    <property type="term" value="P:inositol metabolic process"/>
    <property type="evidence" value="ECO:0007669"/>
    <property type="project" value="TreeGrafter"/>
</dbReference>
<proteinExistence type="predicted"/>
<gene>
    <name evidence="5" type="ORF">CK797_07965</name>
</gene>
<evidence type="ECO:0000256" key="2">
    <source>
        <dbReference type="ARBA" id="ARBA00022801"/>
    </source>
</evidence>
<keyword evidence="3 4" id="KW-0460">Magnesium</keyword>
<dbReference type="SUPFAM" id="SSF56655">
    <property type="entry name" value="Carbohydrate phosphatase"/>
    <property type="match status" value="1"/>
</dbReference>
<dbReference type="AlphaFoldDB" id="A0A2J6NL47"/>
<dbReference type="GO" id="GO:0008934">
    <property type="term" value="F:inositol monophosphate 1-phosphatase activity"/>
    <property type="evidence" value="ECO:0007669"/>
    <property type="project" value="TreeGrafter"/>
</dbReference>
<feature type="binding site" evidence="4">
    <location>
        <position position="209"/>
    </location>
    <ligand>
        <name>Mg(2+)</name>
        <dbReference type="ChEBI" id="CHEBI:18420"/>
        <label>1</label>
        <note>catalytic</note>
    </ligand>
</feature>
<feature type="binding site" evidence="4">
    <location>
        <position position="87"/>
    </location>
    <ligand>
        <name>Mg(2+)</name>
        <dbReference type="ChEBI" id="CHEBI:18420"/>
        <label>1</label>
        <note>catalytic</note>
    </ligand>
</feature>
<accession>A0A2J6NL47</accession>
<keyword evidence="2" id="KW-0378">Hydrolase</keyword>
<feature type="binding site" evidence="4">
    <location>
        <position position="89"/>
    </location>
    <ligand>
        <name>Mg(2+)</name>
        <dbReference type="ChEBI" id="CHEBI:18420"/>
        <label>1</label>
        <note>catalytic</note>
    </ligand>
</feature>
<keyword evidence="1 4" id="KW-0479">Metal-binding</keyword>
<dbReference type="InterPro" id="IPR000760">
    <property type="entry name" value="Inositol_monophosphatase-like"/>
</dbReference>
<feature type="binding site" evidence="4">
    <location>
        <position position="90"/>
    </location>
    <ligand>
        <name>Mg(2+)</name>
        <dbReference type="ChEBI" id="CHEBI:18420"/>
        <label>2</label>
    </ligand>
</feature>
<evidence type="ECO:0000313" key="6">
    <source>
        <dbReference type="Proteomes" id="UP000239920"/>
    </source>
</evidence>
<dbReference type="EMBL" id="PNFV01000011">
    <property type="protein sequence ID" value="PMB82023.1"/>
    <property type="molecule type" value="Genomic_DNA"/>
</dbReference>
<evidence type="ECO:0000256" key="1">
    <source>
        <dbReference type="ARBA" id="ARBA00022723"/>
    </source>
</evidence>
<dbReference type="RefSeq" id="WP_104689231.1">
    <property type="nucleotide sequence ID" value="NZ_JBKTHY010000010.1"/>
</dbReference>
<dbReference type="Proteomes" id="UP000239920">
    <property type="component" value="Unassembled WGS sequence"/>
</dbReference>
<organism evidence="5 6">
    <name type="scientific">Limosilactobacillus pontis</name>
    <dbReference type="NCBI Taxonomy" id="35787"/>
    <lineage>
        <taxon>Bacteria</taxon>
        <taxon>Bacillati</taxon>
        <taxon>Bacillota</taxon>
        <taxon>Bacilli</taxon>
        <taxon>Lactobacillales</taxon>
        <taxon>Lactobacillaceae</taxon>
        <taxon>Limosilactobacillus</taxon>
    </lineage>
</organism>
<evidence type="ECO:0000256" key="4">
    <source>
        <dbReference type="PIRSR" id="PIRSR600760-2"/>
    </source>
</evidence>
<evidence type="ECO:0000256" key="3">
    <source>
        <dbReference type="ARBA" id="ARBA00022842"/>
    </source>
</evidence>
<comment type="caution">
    <text evidence="5">The sequence shown here is derived from an EMBL/GenBank/DDBJ whole genome shotgun (WGS) entry which is preliminary data.</text>
</comment>
<dbReference type="GO" id="GO:0007165">
    <property type="term" value="P:signal transduction"/>
    <property type="evidence" value="ECO:0007669"/>
    <property type="project" value="TreeGrafter"/>
</dbReference>
<feature type="binding site" evidence="4">
    <location>
        <position position="68"/>
    </location>
    <ligand>
        <name>Mg(2+)</name>
        <dbReference type="ChEBI" id="CHEBI:18420"/>
        <label>1</label>
        <note>catalytic</note>
    </ligand>
</feature>
<sequence length="256" mass="28175">MLEEIDLRVQKLMRMVNQQTLRHLDGSSYRVATKSSYNDLVTTIDRQNEQAIDRQLREIDPGCRILSEEGFGDQQINDLAGHVWIVDPLDGTLNFVKQHNHFGIMLALYVDGYPTLAYIMDAVNQDLYHGGNGWGVFKNDQRLAGPINANLHDSLIAISSSLVLDDVANLAQVARQASGLRMYGSAAMEMIGVLNGELGAYVSHLKPWDLAAGRVLAEELGLTVKSIDDNGISVLSSNLVLVATKRAGQDILDRTD</sequence>
<dbReference type="PRINTS" id="PR00377">
    <property type="entry name" value="IMPHPHTASES"/>
</dbReference>
<dbReference type="GO" id="GO:0046872">
    <property type="term" value="F:metal ion binding"/>
    <property type="evidence" value="ECO:0007669"/>
    <property type="project" value="UniProtKB-KW"/>
</dbReference>
<dbReference type="PROSITE" id="PS00629">
    <property type="entry name" value="IMP_1"/>
    <property type="match status" value="1"/>
</dbReference>
<dbReference type="Pfam" id="PF00459">
    <property type="entry name" value="Inositol_P"/>
    <property type="match status" value="1"/>
</dbReference>